<reference evidence="3 6" key="2">
    <citation type="submission" date="2023-06" db="EMBL/GenBank/DDBJ databases">
        <title>SYSU T0a273.</title>
        <authorList>
            <person name="Gao L."/>
            <person name="Fang B.-Z."/>
            <person name="Li W.-J."/>
        </authorList>
    </citation>
    <scope>NUCLEOTIDE SEQUENCE [LARGE SCALE GENOMIC DNA]</scope>
    <source>
        <strain evidence="3 6">SYSU T0a273</strain>
    </source>
</reference>
<dbReference type="EMBL" id="JAUHPX010000003">
    <property type="protein sequence ID" value="MDN4487879.1"/>
    <property type="molecule type" value="Genomic_DNA"/>
</dbReference>
<evidence type="ECO:0000313" key="5">
    <source>
        <dbReference type="Proteomes" id="UP001172737"/>
    </source>
</evidence>
<proteinExistence type="predicted"/>
<accession>A0AAW7M0S7</accession>
<name>A0AAW7M0S7_9MICO</name>
<evidence type="ECO:0000313" key="4">
    <source>
        <dbReference type="EMBL" id="MDN4487879.1"/>
    </source>
</evidence>
<feature type="transmembrane region" description="Helical" evidence="2">
    <location>
        <begin position="21"/>
        <end position="38"/>
    </location>
</feature>
<dbReference type="RefSeq" id="WP_301119315.1">
    <property type="nucleotide sequence ID" value="NZ_JAUHPX010000003.1"/>
</dbReference>
<evidence type="ECO:0000256" key="1">
    <source>
        <dbReference type="SAM" id="MobiDB-lite"/>
    </source>
</evidence>
<sequence>MDQVPQAPRRLPPEVYRRRRIVVAFALIVIVAVTWLAIRAITSSGADTAAPSATPSPTATAAPSASPSPTVTTSTSAEPAAIADCTATDVAVALGTPDVSADAVTFPVTLTQIGTVECLLDGTVDTSLLITSGDTRVWMSTDCDATAAILDTSWLLQPGAEETTSVAWPREWSFEGCGSSNDVPQPGYYYAELTVQGITAERLQFQIG</sequence>
<dbReference type="AlphaFoldDB" id="A0AAW7M0S7"/>
<feature type="region of interest" description="Disordered" evidence="1">
    <location>
        <begin position="46"/>
        <end position="77"/>
    </location>
</feature>
<keyword evidence="2" id="KW-0472">Membrane</keyword>
<gene>
    <name evidence="3" type="ORF">QQ002_11930</name>
    <name evidence="4" type="ORF">QQX10_06820</name>
</gene>
<dbReference type="EMBL" id="JAUHQB010000010">
    <property type="protein sequence ID" value="MDN4484251.1"/>
    <property type="molecule type" value="Genomic_DNA"/>
</dbReference>
<evidence type="ECO:0000313" key="3">
    <source>
        <dbReference type="EMBL" id="MDN4484251.1"/>
    </source>
</evidence>
<keyword evidence="5" id="KW-1185">Reference proteome</keyword>
<evidence type="ECO:0000256" key="2">
    <source>
        <dbReference type="SAM" id="Phobius"/>
    </source>
</evidence>
<dbReference type="Proteomes" id="UP001172756">
    <property type="component" value="Unassembled WGS sequence"/>
</dbReference>
<dbReference type="Proteomes" id="UP001172737">
    <property type="component" value="Unassembled WGS sequence"/>
</dbReference>
<keyword evidence="2" id="KW-1133">Transmembrane helix</keyword>
<organism evidence="4 5">
    <name type="scientific">Demequina lignilytica</name>
    <dbReference type="NCBI Taxonomy" id="3051663"/>
    <lineage>
        <taxon>Bacteria</taxon>
        <taxon>Bacillati</taxon>
        <taxon>Actinomycetota</taxon>
        <taxon>Actinomycetes</taxon>
        <taxon>Micrococcales</taxon>
        <taxon>Demequinaceae</taxon>
        <taxon>Demequina</taxon>
    </lineage>
</organism>
<protein>
    <recommendedName>
        <fullName evidence="7">Ig-like domain-containing protein</fullName>
    </recommendedName>
</protein>
<comment type="caution">
    <text evidence="4">The sequence shown here is derived from an EMBL/GenBank/DDBJ whole genome shotgun (WGS) entry which is preliminary data.</text>
</comment>
<keyword evidence="2" id="KW-0812">Transmembrane</keyword>
<evidence type="ECO:0000313" key="6">
    <source>
        <dbReference type="Proteomes" id="UP001172756"/>
    </source>
</evidence>
<evidence type="ECO:0008006" key="7">
    <source>
        <dbReference type="Google" id="ProtNLM"/>
    </source>
</evidence>
<reference evidence="4" key="1">
    <citation type="submission" date="2023-06" db="EMBL/GenBank/DDBJ databases">
        <title>Sysu t00039.</title>
        <authorList>
            <person name="Gao L."/>
            <person name="Fang B.-Z."/>
            <person name="Li W.-J."/>
        </authorList>
    </citation>
    <scope>NUCLEOTIDE SEQUENCE</scope>
    <source>
        <strain evidence="4">SYSU T00039</strain>
    </source>
</reference>